<dbReference type="Pfam" id="PF18186">
    <property type="entry name" value="SLATT_4"/>
    <property type="match status" value="1"/>
</dbReference>
<dbReference type="InterPro" id="IPR040811">
    <property type="entry name" value="SLATT_4"/>
</dbReference>
<keyword evidence="1" id="KW-0472">Membrane</keyword>
<sequence>MEPAALIDQWRRGLRIAHAAHYESAKFYHRMHLVLSLPAVLISALLSTSVFISLQDSSNGQIKILMATLSVMAVVLSSLQAALRFSERSERHKTAAVQLGEIRRELEQQLVFVHLDEAVLERLRKKWDAADRQAPTVPSWIYRQTANQVFASGDSGKK</sequence>
<dbReference type="EMBL" id="JBHLXP010000001">
    <property type="protein sequence ID" value="MFC0047968.1"/>
    <property type="molecule type" value="Genomic_DNA"/>
</dbReference>
<name>A0ABV6BD39_9GAMM</name>
<protein>
    <submittedName>
        <fullName evidence="3">SLATT domain-containing protein</fullName>
    </submittedName>
</protein>
<reference evidence="3 4" key="1">
    <citation type="submission" date="2024-09" db="EMBL/GenBank/DDBJ databases">
        <authorList>
            <person name="Sun Q."/>
            <person name="Mori K."/>
        </authorList>
    </citation>
    <scope>NUCLEOTIDE SEQUENCE [LARGE SCALE GENOMIC DNA]</scope>
    <source>
        <strain evidence="3 4">KCTC 23315</strain>
    </source>
</reference>
<keyword evidence="1" id="KW-0812">Transmembrane</keyword>
<feature type="domain" description="SMODS and SLOG-associating 2TM effector" evidence="2">
    <location>
        <begin position="17"/>
        <end position="132"/>
    </location>
</feature>
<keyword evidence="1" id="KW-1133">Transmembrane helix</keyword>
<dbReference type="Proteomes" id="UP001589813">
    <property type="component" value="Unassembled WGS sequence"/>
</dbReference>
<organism evidence="3 4">
    <name type="scientific">Rheinheimera tilapiae</name>
    <dbReference type="NCBI Taxonomy" id="875043"/>
    <lineage>
        <taxon>Bacteria</taxon>
        <taxon>Pseudomonadati</taxon>
        <taxon>Pseudomonadota</taxon>
        <taxon>Gammaproteobacteria</taxon>
        <taxon>Chromatiales</taxon>
        <taxon>Chromatiaceae</taxon>
        <taxon>Rheinheimera</taxon>
    </lineage>
</organism>
<feature type="transmembrane region" description="Helical" evidence="1">
    <location>
        <begin position="64"/>
        <end position="83"/>
    </location>
</feature>
<comment type="caution">
    <text evidence="3">The sequence shown here is derived from an EMBL/GenBank/DDBJ whole genome shotgun (WGS) entry which is preliminary data.</text>
</comment>
<dbReference type="RefSeq" id="WP_377241709.1">
    <property type="nucleotide sequence ID" value="NZ_JBHLXP010000001.1"/>
</dbReference>
<evidence type="ECO:0000259" key="2">
    <source>
        <dbReference type="Pfam" id="PF18186"/>
    </source>
</evidence>
<keyword evidence="4" id="KW-1185">Reference proteome</keyword>
<feature type="transmembrane region" description="Helical" evidence="1">
    <location>
        <begin position="33"/>
        <end position="52"/>
    </location>
</feature>
<evidence type="ECO:0000256" key="1">
    <source>
        <dbReference type="SAM" id="Phobius"/>
    </source>
</evidence>
<evidence type="ECO:0000313" key="3">
    <source>
        <dbReference type="EMBL" id="MFC0047968.1"/>
    </source>
</evidence>
<dbReference type="NCBIfam" id="NF033632">
    <property type="entry name" value="SLATT_4"/>
    <property type="match status" value="1"/>
</dbReference>
<evidence type="ECO:0000313" key="4">
    <source>
        <dbReference type="Proteomes" id="UP001589813"/>
    </source>
</evidence>
<accession>A0ABV6BD39</accession>
<proteinExistence type="predicted"/>
<gene>
    <name evidence="3" type="ORF">ACFFJP_06675</name>
</gene>